<dbReference type="GO" id="GO:0007411">
    <property type="term" value="P:axon guidance"/>
    <property type="evidence" value="ECO:0007669"/>
    <property type="project" value="TreeGrafter"/>
</dbReference>
<dbReference type="InterPro" id="IPR007110">
    <property type="entry name" value="Ig-like_dom"/>
</dbReference>
<dbReference type="GO" id="GO:0098632">
    <property type="term" value="F:cell-cell adhesion mediator activity"/>
    <property type="evidence" value="ECO:0007669"/>
    <property type="project" value="TreeGrafter"/>
</dbReference>
<dbReference type="Gene3D" id="2.60.40.10">
    <property type="entry name" value="Immunoglobulins"/>
    <property type="match status" value="2"/>
</dbReference>
<dbReference type="GO" id="GO:0007156">
    <property type="term" value="P:homophilic cell adhesion via plasma membrane adhesion molecules"/>
    <property type="evidence" value="ECO:0007669"/>
    <property type="project" value="TreeGrafter"/>
</dbReference>
<evidence type="ECO:0000256" key="2">
    <source>
        <dbReference type="SAM" id="MobiDB-lite"/>
    </source>
</evidence>
<dbReference type="InterPro" id="IPR036179">
    <property type="entry name" value="Ig-like_dom_sf"/>
</dbReference>
<dbReference type="CDD" id="cd00096">
    <property type="entry name" value="Ig"/>
    <property type="match status" value="1"/>
</dbReference>
<evidence type="ECO:0000256" key="1">
    <source>
        <dbReference type="ARBA" id="ARBA00023319"/>
    </source>
</evidence>
<evidence type="ECO:0000313" key="5">
    <source>
        <dbReference type="Proteomes" id="UP000472261"/>
    </source>
</evidence>
<keyword evidence="1" id="KW-0393">Immunoglobulin domain</keyword>
<dbReference type="Ensembl" id="ENSPCLT00000019699.1">
    <property type="protein sequence ID" value="ENSPCLP00000014934.1"/>
    <property type="gene ID" value="ENSPCLG00000012137.1"/>
</dbReference>
<reference evidence="4" key="1">
    <citation type="submission" date="2025-08" db="UniProtKB">
        <authorList>
            <consortium name="Ensembl"/>
        </authorList>
    </citation>
    <scope>IDENTIFICATION</scope>
</reference>
<dbReference type="GO" id="GO:0070593">
    <property type="term" value="P:dendrite self-avoidance"/>
    <property type="evidence" value="ECO:0007669"/>
    <property type="project" value="TreeGrafter"/>
</dbReference>
<dbReference type="GO" id="GO:0030424">
    <property type="term" value="C:axon"/>
    <property type="evidence" value="ECO:0007669"/>
    <property type="project" value="TreeGrafter"/>
</dbReference>
<dbReference type="Proteomes" id="UP000472261">
    <property type="component" value="Unplaced"/>
</dbReference>
<dbReference type="InterPro" id="IPR013783">
    <property type="entry name" value="Ig-like_fold"/>
</dbReference>
<feature type="domain" description="Ig-like" evidence="3">
    <location>
        <begin position="182"/>
        <end position="243"/>
    </location>
</feature>
<dbReference type="GO" id="GO:0005886">
    <property type="term" value="C:plasma membrane"/>
    <property type="evidence" value="ECO:0007669"/>
    <property type="project" value="TreeGrafter"/>
</dbReference>
<sequence>KAGWFCTPEHCALTNPRSPLAGDAGGHGGLRSLSAGAPLARPLWARHHRPKRGLPSGHWPPQGSKPSATSLGQLKFNPTVGHVVINELKDVTFNCSIKVPQLLLRPDSPGISLWKDGRELHTLDRIATSHFEIPDEEEVAMTSTFSIRAAQRSDNGSYVCKLNISGIEIASDPILVQLEGLPHFIQQPEKLNVTKNSPFNLTCQAVGPPEPVEIYWFRNNDLEIAPAKHLPANLVKHREKSPL</sequence>
<reference evidence="4" key="2">
    <citation type="submission" date="2025-09" db="UniProtKB">
        <authorList>
            <consortium name="Ensembl"/>
        </authorList>
    </citation>
    <scope>IDENTIFICATION</scope>
</reference>
<organism evidence="4 5">
    <name type="scientific">Phasianus colchicus</name>
    <name type="common">Common pheasant</name>
    <dbReference type="NCBI Taxonomy" id="9054"/>
    <lineage>
        <taxon>Eukaryota</taxon>
        <taxon>Metazoa</taxon>
        <taxon>Chordata</taxon>
        <taxon>Craniata</taxon>
        <taxon>Vertebrata</taxon>
        <taxon>Euteleostomi</taxon>
        <taxon>Archelosauria</taxon>
        <taxon>Archosauria</taxon>
        <taxon>Dinosauria</taxon>
        <taxon>Saurischia</taxon>
        <taxon>Theropoda</taxon>
        <taxon>Coelurosauria</taxon>
        <taxon>Aves</taxon>
        <taxon>Neognathae</taxon>
        <taxon>Galloanserae</taxon>
        <taxon>Galliformes</taxon>
        <taxon>Phasianidae</taxon>
        <taxon>Phasianinae</taxon>
        <taxon>Phasianus</taxon>
    </lineage>
</organism>
<feature type="domain" description="Ig-like" evidence="3">
    <location>
        <begin position="78"/>
        <end position="170"/>
    </location>
</feature>
<dbReference type="PANTHER" id="PTHR10075:SF103">
    <property type="entry name" value="ROUNDABOUT HOMOLOG 4"/>
    <property type="match status" value="1"/>
</dbReference>
<dbReference type="Pfam" id="PF00047">
    <property type="entry name" value="ig"/>
    <property type="match status" value="1"/>
</dbReference>
<dbReference type="PANTHER" id="PTHR10075">
    <property type="entry name" value="BASIGIN RELATED"/>
    <property type="match status" value="1"/>
</dbReference>
<dbReference type="InterPro" id="IPR013151">
    <property type="entry name" value="Immunoglobulin_dom"/>
</dbReference>
<dbReference type="AlphaFoldDB" id="A0A669Q307"/>
<dbReference type="PROSITE" id="PS50835">
    <property type="entry name" value="IG_LIKE"/>
    <property type="match status" value="2"/>
</dbReference>
<dbReference type="SUPFAM" id="SSF48726">
    <property type="entry name" value="Immunoglobulin"/>
    <property type="match status" value="2"/>
</dbReference>
<dbReference type="FunFam" id="2.60.40.10:FF:000902">
    <property type="entry name" value="MER proto-oncogene, tyrosine kinase"/>
    <property type="match status" value="1"/>
</dbReference>
<name>A0A669Q307_PHACC</name>
<protein>
    <submittedName>
        <fullName evidence="4">MER proto-oncogene, tyrosine kinase</fullName>
    </submittedName>
</protein>
<evidence type="ECO:0000313" key="4">
    <source>
        <dbReference type="Ensembl" id="ENSPCLP00000014934.1"/>
    </source>
</evidence>
<evidence type="ECO:0000259" key="3">
    <source>
        <dbReference type="PROSITE" id="PS50835"/>
    </source>
</evidence>
<feature type="region of interest" description="Disordered" evidence="2">
    <location>
        <begin position="48"/>
        <end position="72"/>
    </location>
</feature>
<keyword evidence="5" id="KW-1185">Reference proteome</keyword>
<proteinExistence type="predicted"/>
<accession>A0A669Q307</accession>